<keyword evidence="1" id="KW-1133">Transmembrane helix</keyword>
<protein>
    <submittedName>
        <fullName evidence="3">Membrane protein</fullName>
    </submittedName>
</protein>
<feature type="transmembrane region" description="Helical" evidence="1">
    <location>
        <begin position="110"/>
        <end position="128"/>
    </location>
</feature>
<keyword evidence="1" id="KW-0812">Transmembrane</keyword>
<name>A0ABR5I8K3_9ACTN</name>
<feature type="transmembrane region" description="Helical" evidence="1">
    <location>
        <begin position="60"/>
        <end position="80"/>
    </location>
</feature>
<feature type="transmembrane region" description="Helical" evidence="1">
    <location>
        <begin position="12"/>
        <end position="40"/>
    </location>
</feature>
<dbReference type="InterPro" id="IPR055568">
    <property type="entry name" value="DUF7144"/>
</dbReference>
<evidence type="ECO:0000259" key="2">
    <source>
        <dbReference type="Pfam" id="PF23636"/>
    </source>
</evidence>
<comment type="caution">
    <text evidence="3">The sequence shown here is derived from an EMBL/GenBank/DDBJ whole genome shotgun (WGS) entry which is preliminary data.</text>
</comment>
<feature type="transmembrane region" description="Helical" evidence="1">
    <location>
        <begin position="87"/>
        <end position="104"/>
    </location>
</feature>
<sequence length="135" mass="14691">MTTSSPSTKQRWAGGLSIVSGCVLLVVGILEFLQGVSAIAADNVFVVGTNYIYKFNLTTWGWIHLIIGLIVAATGIAVFFGKTFARVLAIVLLSLSVIANFLWIPYYPWWSITLIALSIVGIWALAAWSPETDEI</sequence>
<dbReference type="Proteomes" id="UP000037247">
    <property type="component" value="Unassembled WGS sequence"/>
</dbReference>
<evidence type="ECO:0000256" key="1">
    <source>
        <dbReference type="SAM" id="Phobius"/>
    </source>
</evidence>
<organism evidence="3 4">
    <name type="scientific">Gordonia jacobaea</name>
    <dbReference type="NCBI Taxonomy" id="122202"/>
    <lineage>
        <taxon>Bacteria</taxon>
        <taxon>Bacillati</taxon>
        <taxon>Actinomycetota</taxon>
        <taxon>Actinomycetes</taxon>
        <taxon>Mycobacteriales</taxon>
        <taxon>Gordoniaceae</taxon>
        <taxon>Gordonia</taxon>
    </lineage>
</organism>
<evidence type="ECO:0000313" key="4">
    <source>
        <dbReference type="Proteomes" id="UP000037247"/>
    </source>
</evidence>
<reference evidence="3 4" key="1">
    <citation type="submission" date="2015-05" db="EMBL/GenBank/DDBJ databases">
        <title>Draft genome sequence of the bacterium Gordonia jacobaea a new member of the Gordonia genus.</title>
        <authorList>
            <person name="Jimenez-Galisteo G."/>
            <person name="Dominguez A."/>
            <person name="Munoz E."/>
            <person name="Vinas M."/>
        </authorList>
    </citation>
    <scope>NUCLEOTIDE SEQUENCE [LARGE SCALE GENOMIC DNA]</scope>
    <source>
        <strain evidence="4">mv1</strain>
    </source>
</reference>
<accession>A0ABR5I8K3</accession>
<keyword evidence="4" id="KW-1185">Reference proteome</keyword>
<proteinExistence type="predicted"/>
<dbReference type="EMBL" id="LDTZ01000022">
    <property type="protein sequence ID" value="KNA89741.1"/>
    <property type="molecule type" value="Genomic_DNA"/>
</dbReference>
<evidence type="ECO:0000313" key="3">
    <source>
        <dbReference type="EMBL" id="KNA89741.1"/>
    </source>
</evidence>
<feature type="domain" description="DUF7144" evidence="2">
    <location>
        <begin position="18"/>
        <end position="129"/>
    </location>
</feature>
<dbReference type="Pfam" id="PF23636">
    <property type="entry name" value="DUF7144"/>
    <property type="match status" value="1"/>
</dbReference>
<dbReference type="RefSeq" id="WP_049700524.1">
    <property type="nucleotide sequence ID" value="NZ_CBDRLS010000001.1"/>
</dbReference>
<gene>
    <name evidence="3" type="ORF">ABW18_18790</name>
</gene>
<keyword evidence="1" id="KW-0472">Membrane</keyword>